<evidence type="ECO:0000313" key="4">
    <source>
        <dbReference type="Proteomes" id="UP000230390"/>
    </source>
</evidence>
<feature type="region of interest" description="Disordered" evidence="1">
    <location>
        <begin position="155"/>
        <end position="176"/>
    </location>
</feature>
<evidence type="ECO:0000256" key="1">
    <source>
        <dbReference type="SAM" id="MobiDB-lite"/>
    </source>
</evidence>
<proteinExistence type="predicted"/>
<dbReference type="Pfam" id="PF12762">
    <property type="entry name" value="DDE_Tnp_IS1595"/>
    <property type="match status" value="1"/>
</dbReference>
<gene>
    <name evidence="3" type="ORF">CR105_13865</name>
</gene>
<feature type="compositionally biased region" description="Basic and acidic residues" evidence="1">
    <location>
        <begin position="155"/>
        <end position="165"/>
    </location>
</feature>
<dbReference type="Proteomes" id="UP000230390">
    <property type="component" value="Unassembled WGS sequence"/>
</dbReference>
<keyword evidence="4" id="KW-1185">Reference proteome</keyword>
<dbReference type="OrthoDB" id="8964415at2"/>
<reference evidence="3 4" key="1">
    <citation type="submission" date="2017-10" db="EMBL/GenBank/DDBJ databases">
        <title>Massilia psychrophilum sp. nov., a novel purple-pigmented bacterium isolated from Tianshan glacier, Xinjiang Municipality, China.</title>
        <authorList>
            <person name="Wang H."/>
        </authorList>
    </citation>
    <scope>NUCLEOTIDE SEQUENCE [LARGE SCALE GENOMIC DNA]</scope>
    <source>
        <strain evidence="3 4">JCM 30074</strain>
    </source>
</reference>
<comment type="caution">
    <text evidence="3">The sequence shown here is derived from an EMBL/GenBank/DDBJ whole genome shotgun (WGS) entry which is preliminary data.</text>
</comment>
<name>A0A2G8TES9_9BURK</name>
<protein>
    <submittedName>
        <fullName evidence="3">IS1595 family transposase</fullName>
    </submittedName>
</protein>
<dbReference type="EMBL" id="PDOC01000007">
    <property type="protein sequence ID" value="PIL44533.1"/>
    <property type="molecule type" value="Genomic_DNA"/>
</dbReference>
<evidence type="ECO:0000313" key="3">
    <source>
        <dbReference type="EMBL" id="PIL44533.1"/>
    </source>
</evidence>
<dbReference type="SMART" id="SM01126">
    <property type="entry name" value="DDE_Tnp_IS1595"/>
    <property type="match status" value="1"/>
</dbReference>
<dbReference type="InterPro" id="IPR024445">
    <property type="entry name" value="Tnp_ISXO2-like"/>
</dbReference>
<dbReference type="NCBIfam" id="NF033547">
    <property type="entry name" value="transpos_IS1595"/>
    <property type="match status" value="1"/>
</dbReference>
<feature type="domain" description="ISXO2-like transposase" evidence="2">
    <location>
        <begin position="140"/>
        <end position="268"/>
    </location>
</feature>
<sequence length="285" mass="32171">MESRKFRQFIEQAATLTLRQRTDLAACLNSTSLREQTCALIETTWRQACPHCGSRRLQRHGQAHGLQRHRCVACARSCNALTGTPLARLRHRGKWLTYLDSMLHSNTVRRAAALAGVHKNTSFRWRHRFLMQARHDRVGPLSGITEADETYLLESQKESRNMDRQPRRRGGSARRRGISREHDCILVARDRSGRTVDFVTGRAPLRHAQLQRCLRPAVDSAILLVTDGHAAYRVFARVSGIAHHALNPVGRGAGGRRAARAKRQRLSQPVQAMAAWSGNAWTMPE</sequence>
<dbReference type="AlphaFoldDB" id="A0A2G8TES9"/>
<feature type="compositionally biased region" description="Basic residues" evidence="1">
    <location>
        <begin position="166"/>
        <end position="176"/>
    </location>
</feature>
<organism evidence="3 4">
    <name type="scientific">Massilia eurypsychrophila</name>
    <dbReference type="NCBI Taxonomy" id="1485217"/>
    <lineage>
        <taxon>Bacteria</taxon>
        <taxon>Pseudomonadati</taxon>
        <taxon>Pseudomonadota</taxon>
        <taxon>Betaproteobacteria</taxon>
        <taxon>Burkholderiales</taxon>
        <taxon>Oxalobacteraceae</taxon>
        <taxon>Telluria group</taxon>
        <taxon>Massilia</taxon>
    </lineage>
</organism>
<accession>A0A2G8TES9</accession>
<evidence type="ECO:0000259" key="2">
    <source>
        <dbReference type="SMART" id="SM01126"/>
    </source>
</evidence>